<dbReference type="Gene3D" id="3.40.50.1460">
    <property type="match status" value="1"/>
</dbReference>
<sequence length="644" mass="68065">MFALLVGIDDYARSGLSSLAGCLNDVSAARSWLERQVRPSPVVRTLLDAEATVDAVVEGIETHLGQAGPEDTALFWFSGHGTEFPALPEESAIESTGRSQALVCADGPLLDKRLRVLLDRVATRGTHVAAVLDCCYAGGATRDATGTARFLPPAPSWHTSALARDAEGAPAGPGHVLLAASRLDQRSYEDWFDGRRHGVFTHALLGALGEVGGRELTYRRLLAAVHCRMQGSGERQHPVLLPQQAGGPADRPFLGGAVREPSPYLLRYGAQGWEVDCGTVHGLRDGENGARGTEFTVLPADREAPGAGQEGPGADRAVLRAKSVRAERTLVEPSSWTPDHNRSYPVTLSALALPPVSVLVEASGDPSAARELAEAIGSAGPGGGPSPLLRTAAGPEDASGLRLRVVVHGGQARVLLRDGSAAVAPLPLAGPADARRIASCLVHLASWHHLRDLTNPDPVLGSLVRVEVTPWGGDAPMLPDGSGELLCSYGGGPGDWREPRVAIRIRNRSTSRKLWCVLLNLTDNYASHSVLFPGHFIAPGGVGHALDGEPVHLSLPANRTPRPGAYVRDWLKLIVAEGELNTVPFQFDPWDPNAPADRDPARHADGVFRPTAPDGSRDMGAGTRPVTPGQWATLTLPLRTVVPG</sequence>
<feature type="domain" description="Peptidase C14 caspase" evidence="2">
    <location>
        <begin position="2"/>
        <end position="240"/>
    </location>
</feature>
<dbReference type="InterPro" id="IPR011600">
    <property type="entry name" value="Pept_C14_caspase"/>
</dbReference>
<evidence type="ECO:0000313" key="4">
    <source>
        <dbReference type="Proteomes" id="UP001500305"/>
    </source>
</evidence>
<dbReference type="PANTHER" id="PTHR48104">
    <property type="entry name" value="METACASPASE-4"/>
    <property type="match status" value="1"/>
</dbReference>
<organism evidence="3 4">
    <name type="scientific">Kitasatospora cystarginea</name>
    <dbReference type="NCBI Taxonomy" id="58350"/>
    <lineage>
        <taxon>Bacteria</taxon>
        <taxon>Bacillati</taxon>
        <taxon>Actinomycetota</taxon>
        <taxon>Actinomycetes</taxon>
        <taxon>Kitasatosporales</taxon>
        <taxon>Streptomycetaceae</taxon>
        <taxon>Kitasatospora</taxon>
    </lineage>
</organism>
<accession>A0ABN3DYP3</accession>
<proteinExistence type="predicted"/>
<dbReference type="InterPro" id="IPR050452">
    <property type="entry name" value="Metacaspase"/>
</dbReference>
<dbReference type="Proteomes" id="UP001500305">
    <property type="component" value="Unassembled WGS sequence"/>
</dbReference>
<feature type="region of interest" description="Disordered" evidence="1">
    <location>
        <begin position="591"/>
        <end position="629"/>
    </location>
</feature>
<evidence type="ECO:0000256" key="1">
    <source>
        <dbReference type="SAM" id="MobiDB-lite"/>
    </source>
</evidence>
<comment type="caution">
    <text evidence="3">The sequence shown here is derived from an EMBL/GenBank/DDBJ whole genome shotgun (WGS) entry which is preliminary data.</text>
</comment>
<name>A0ABN3DYP3_9ACTN</name>
<keyword evidence="4" id="KW-1185">Reference proteome</keyword>
<feature type="compositionally biased region" description="Basic and acidic residues" evidence="1">
    <location>
        <begin position="596"/>
        <end position="606"/>
    </location>
</feature>
<evidence type="ECO:0000259" key="2">
    <source>
        <dbReference type="Pfam" id="PF00656"/>
    </source>
</evidence>
<dbReference type="Pfam" id="PF00656">
    <property type="entry name" value="Peptidase_C14"/>
    <property type="match status" value="1"/>
</dbReference>
<dbReference type="EMBL" id="BAAATR010000010">
    <property type="protein sequence ID" value="GAA2244678.1"/>
    <property type="molecule type" value="Genomic_DNA"/>
</dbReference>
<protein>
    <recommendedName>
        <fullName evidence="2">Peptidase C14 caspase domain-containing protein</fullName>
    </recommendedName>
</protein>
<gene>
    <name evidence="3" type="ORF">GCM10010430_28150</name>
</gene>
<dbReference type="PANTHER" id="PTHR48104:SF30">
    <property type="entry name" value="METACASPASE-1"/>
    <property type="match status" value="1"/>
</dbReference>
<evidence type="ECO:0000313" key="3">
    <source>
        <dbReference type="EMBL" id="GAA2244678.1"/>
    </source>
</evidence>
<reference evidence="3 4" key="1">
    <citation type="journal article" date="2019" name="Int. J. Syst. Evol. Microbiol.">
        <title>The Global Catalogue of Microorganisms (GCM) 10K type strain sequencing project: providing services to taxonomists for standard genome sequencing and annotation.</title>
        <authorList>
            <consortium name="The Broad Institute Genomics Platform"/>
            <consortium name="The Broad Institute Genome Sequencing Center for Infectious Disease"/>
            <person name="Wu L."/>
            <person name="Ma J."/>
        </authorList>
    </citation>
    <scope>NUCLEOTIDE SEQUENCE [LARGE SCALE GENOMIC DNA]</scope>
    <source>
        <strain evidence="3 4">JCM 7356</strain>
    </source>
</reference>